<evidence type="ECO:0000313" key="8">
    <source>
        <dbReference type="Proteomes" id="UP000659124"/>
    </source>
</evidence>
<dbReference type="InterPro" id="IPR013325">
    <property type="entry name" value="RNA_pol_sigma_r2"/>
</dbReference>
<dbReference type="SUPFAM" id="SSF88946">
    <property type="entry name" value="Sigma2 domain of RNA polymerase sigma factors"/>
    <property type="match status" value="1"/>
</dbReference>
<dbReference type="PANTHER" id="PTHR43133:SF46">
    <property type="entry name" value="RNA POLYMERASE SIGMA-70 FACTOR ECF SUBFAMILY"/>
    <property type="match status" value="1"/>
</dbReference>
<comment type="caution">
    <text evidence="7">The sequence shown here is derived from an EMBL/GenBank/DDBJ whole genome shotgun (WGS) entry which is preliminary data.</text>
</comment>
<keyword evidence="2" id="KW-0805">Transcription regulation</keyword>
<feature type="domain" description="RNA polymerase sigma factor 70 region 4 type 2" evidence="6">
    <location>
        <begin position="122"/>
        <end position="171"/>
    </location>
</feature>
<protein>
    <submittedName>
        <fullName evidence="7">Sigma-70 family RNA polymerase sigma factor</fullName>
    </submittedName>
</protein>
<dbReference type="InterPro" id="IPR013324">
    <property type="entry name" value="RNA_pol_sigma_r3/r4-like"/>
</dbReference>
<evidence type="ECO:0000256" key="1">
    <source>
        <dbReference type="ARBA" id="ARBA00010641"/>
    </source>
</evidence>
<evidence type="ECO:0000256" key="2">
    <source>
        <dbReference type="ARBA" id="ARBA00023015"/>
    </source>
</evidence>
<evidence type="ECO:0000256" key="3">
    <source>
        <dbReference type="ARBA" id="ARBA00023082"/>
    </source>
</evidence>
<evidence type="ECO:0000313" key="7">
    <source>
        <dbReference type="EMBL" id="MBC9929157.1"/>
    </source>
</evidence>
<dbReference type="RefSeq" id="WP_188086303.1">
    <property type="nucleotide sequence ID" value="NZ_JACVFC010000001.1"/>
</dbReference>
<evidence type="ECO:0000259" key="6">
    <source>
        <dbReference type="Pfam" id="PF08281"/>
    </source>
</evidence>
<gene>
    <name evidence="7" type="ORF">ICL07_02155</name>
</gene>
<reference evidence="7 8" key="1">
    <citation type="submission" date="2020-09" db="EMBL/GenBank/DDBJ databases">
        <title>Genome sequences of type strains of Chitinophaga qingshengii and Chitinophaga varians.</title>
        <authorList>
            <person name="Kittiwongwattana C."/>
        </authorList>
    </citation>
    <scope>NUCLEOTIDE SEQUENCE [LARGE SCALE GENOMIC DNA]</scope>
    <source>
        <strain evidence="7 8">JCM 30026</strain>
    </source>
</reference>
<evidence type="ECO:0000259" key="5">
    <source>
        <dbReference type="Pfam" id="PF04542"/>
    </source>
</evidence>
<dbReference type="Gene3D" id="1.10.1740.10">
    <property type="match status" value="1"/>
</dbReference>
<dbReference type="InterPro" id="IPR036388">
    <property type="entry name" value="WH-like_DNA-bd_sf"/>
</dbReference>
<evidence type="ECO:0000256" key="4">
    <source>
        <dbReference type="ARBA" id="ARBA00023163"/>
    </source>
</evidence>
<feature type="domain" description="RNA polymerase sigma-70 region 2" evidence="5">
    <location>
        <begin position="28"/>
        <end position="92"/>
    </location>
</feature>
<dbReference type="InterPro" id="IPR039425">
    <property type="entry name" value="RNA_pol_sigma-70-like"/>
</dbReference>
<keyword evidence="4" id="KW-0804">Transcription</keyword>
<dbReference type="SUPFAM" id="SSF88659">
    <property type="entry name" value="Sigma3 and sigma4 domains of RNA polymerase sigma factors"/>
    <property type="match status" value="1"/>
</dbReference>
<dbReference type="NCBIfam" id="TIGR02937">
    <property type="entry name" value="sigma70-ECF"/>
    <property type="match status" value="1"/>
</dbReference>
<dbReference type="Pfam" id="PF04542">
    <property type="entry name" value="Sigma70_r2"/>
    <property type="match status" value="1"/>
</dbReference>
<sequence>MPEPLLYNENDLLSRIARGEEQAFTLFVRAHWNTIFSHAIAYLKTVEKAEEVTQDIFMRLWKTREKLGSVKSLKDYLFIVARNQIYNEARKKIQQLYIPSDDLEADAATPDQYTEYRLTYQLLLKGVELLPEQRKKVFTMSRFGGMSNEQIAAALGMHKDTVYQYLAKAVSFLKVYMKEHSSDPILLIILFGGLS</sequence>
<dbReference type="Proteomes" id="UP000659124">
    <property type="component" value="Unassembled WGS sequence"/>
</dbReference>
<keyword evidence="3" id="KW-0731">Sigma factor</keyword>
<accession>A0ABR7TI71</accession>
<dbReference type="EMBL" id="JACVFC010000001">
    <property type="protein sequence ID" value="MBC9929157.1"/>
    <property type="molecule type" value="Genomic_DNA"/>
</dbReference>
<comment type="similarity">
    <text evidence="1">Belongs to the sigma-70 factor family. ECF subfamily.</text>
</comment>
<dbReference type="Gene3D" id="1.10.10.10">
    <property type="entry name" value="Winged helix-like DNA-binding domain superfamily/Winged helix DNA-binding domain"/>
    <property type="match status" value="1"/>
</dbReference>
<name>A0ABR7TI71_9BACT</name>
<dbReference type="Pfam" id="PF08281">
    <property type="entry name" value="Sigma70_r4_2"/>
    <property type="match status" value="1"/>
</dbReference>
<organism evidence="7 8">
    <name type="scientific">Chitinophaga qingshengii</name>
    <dbReference type="NCBI Taxonomy" id="1569794"/>
    <lineage>
        <taxon>Bacteria</taxon>
        <taxon>Pseudomonadati</taxon>
        <taxon>Bacteroidota</taxon>
        <taxon>Chitinophagia</taxon>
        <taxon>Chitinophagales</taxon>
        <taxon>Chitinophagaceae</taxon>
        <taxon>Chitinophaga</taxon>
    </lineage>
</organism>
<dbReference type="InterPro" id="IPR013249">
    <property type="entry name" value="RNA_pol_sigma70_r4_t2"/>
</dbReference>
<proteinExistence type="inferred from homology"/>
<dbReference type="InterPro" id="IPR014284">
    <property type="entry name" value="RNA_pol_sigma-70_dom"/>
</dbReference>
<keyword evidence="8" id="KW-1185">Reference proteome</keyword>
<dbReference type="PANTHER" id="PTHR43133">
    <property type="entry name" value="RNA POLYMERASE ECF-TYPE SIGMA FACTO"/>
    <property type="match status" value="1"/>
</dbReference>
<dbReference type="InterPro" id="IPR007627">
    <property type="entry name" value="RNA_pol_sigma70_r2"/>
</dbReference>